<dbReference type="FunFam" id="3.40.50.720:FF:000137">
    <property type="entry name" value="Hydroxysteroid (17-beta) dehydrogenase 3"/>
    <property type="match status" value="1"/>
</dbReference>
<keyword evidence="4" id="KW-0444">Lipid biosynthesis</keyword>
<evidence type="ECO:0000256" key="14">
    <source>
        <dbReference type="ARBA" id="ARBA00049509"/>
    </source>
</evidence>
<dbReference type="PRINTS" id="PR00080">
    <property type="entry name" value="SDRFAMILY"/>
</dbReference>
<comment type="function">
    <text evidence="8">Catalyzes the second of the four reactions of the long-chain fatty acids elongation cycle. This endoplasmic reticulum-bound enzymatic process, allows the addition of two carbons to the chain of long- and very long-chain fatty acids/VLCFAs per cycle. This enzyme has a 3-ketoacyl-CoA reductase activity, reducing 3-ketoacyl-CoA to 3-hydroxyacyl-CoA, within each cycle of fatty acid elongation. Thereby, it may participate in the production of VLCFAs of different chain lengths that are involved in multiple biological processes as precursors of membrane lipids and lipid mediators. May also catalyze the transformation of estrone (E1) into estradiol (E2) and play a role in estrogen formation.</text>
</comment>
<accession>A0AAV7BUW0</accession>
<evidence type="ECO:0000256" key="7">
    <source>
        <dbReference type="ARBA" id="ARBA00024072"/>
    </source>
</evidence>
<dbReference type="Gene3D" id="3.40.50.720">
    <property type="entry name" value="NAD(P)-binding Rossmann-like Domain"/>
    <property type="match status" value="1"/>
</dbReference>
<comment type="pathway">
    <text evidence="9">Steroid biosynthesis; estrogen biosynthesis.</text>
</comment>
<dbReference type="PANTHER" id="PTHR43899">
    <property type="entry name" value="RH59310P"/>
    <property type="match status" value="1"/>
</dbReference>
<evidence type="ECO:0000256" key="10">
    <source>
        <dbReference type="ARBA" id="ARBA00039105"/>
    </source>
</evidence>
<comment type="catalytic activity">
    <reaction evidence="14">
        <text>a very-long-chain (3R)-3-hydroxyacyl-CoA + NADP(+) = a very-long-chain 3-oxoacyl-CoA + NADPH + H(+)</text>
        <dbReference type="Rhea" id="RHEA:48680"/>
        <dbReference type="ChEBI" id="CHEBI:15378"/>
        <dbReference type="ChEBI" id="CHEBI:57783"/>
        <dbReference type="ChEBI" id="CHEBI:58349"/>
        <dbReference type="ChEBI" id="CHEBI:85440"/>
        <dbReference type="ChEBI" id="CHEBI:90725"/>
        <dbReference type="EC" id="1.1.1.330"/>
    </reaction>
</comment>
<evidence type="ECO:0000256" key="2">
    <source>
        <dbReference type="ARBA" id="ARBA00022692"/>
    </source>
</evidence>
<comment type="subcellular location">
    <subcellularLocation>
        <location evidence="1">Endoplasmic reticulum membrane</location>
        <topology evidence="1">Multi-pass membrane protein</topology>
    </subcellularLocation>
</comment>
<keyword evidence="6" id="KW-0560">Oxidoreductase</keyword>
<evidence type="ECO:0000256" key="5">
    <source>
        <dbReference type="ARBA" id="ARBA00022989"/>
    </source>
</evidence>
<comment type="caution">
    <text evidence="16">The sequence shown here is derived from an EMBL/GenBank/DDBJ whole genome shotgun (WGS) entry which is preliminary data.</text>
</comment>
<reference evidence="16" key="1">
    <citation type="thesis" date="2020" institute="ProQuest LLC" country="789 East Eisenhower Parkway, Ann Arbor, MI, USA">
        <title>Comparative Genomics and Chromosome Evolution.</title>
        <authorList>
            <person name="Mudd A.B."/>
        </authorList>
    </citation>
    <scope>NUCLEOTIDE SEQUENCE</scope>
    <source>
        <strain evidence="16">237g6f4</strain>
        <tissue evidence="16">Blood</tissue>
    </source>
</reference>
<dbReference type="CDD" id="cd05356">
    <property type="entry name" value="17beta-HSD1_like_SDR_c"/>
    <property type="match status" value="1"/>
</dbReference>
<dbReference type="PIRSF" id="PIRSF000126">
    <property type="entry name" value="11-beta-HSD1"/>
    <property type="match status" value="1"/>
</dbReference>
<keyword evidence="3" id="KW-0521">NADP</keyword>
<dbReference type="AlphaFoldDB" id="A0AAV7BUW0"/>
<dbReference type="InterPro" id="IPR020904">
    <property type="entry name" value="Sc_DH/Rdtase_CS"/>
</dbReference>
<dbReference type="PANTHER" id="PTHR43899:SF10">
    <property type="entry name" value="20BETA-HYDROXYSTEROID DEHYDROGENASE TYPE 2"/>
    <property type="match status" value="1"/>
</dbReference>
<keyword evidence="5" id="KW-1133">Transmembrane helix</keyword>
<dbReference type="GO" id="GO:0005789">
    <property type="term" value="C:endoplasmic reticulum membrane"/>
    <property type="evidence" value="ECO:0007669"/>
    <property type="project" value="UniProtKB-SubCell"/>
</dbReference>
<name>A0AAV7BUW0_ENGPU</name>
<sequence>MAAEQSCLCTQGFTLFGILVAAYIVIKQTWNILRGLRSHILSRCWRTDLKTYGQWAVVTGATDGIGKAYALELSKRGLNVVLISRTLEKLKRVAVEIEKETGRKVKYIQADYTSGTNIYHKIEEELKGLEIGILVNNVGMKLSEMPCKYLDTPNIEKMLNSLINCNIQSVVQMTRIILPQMVQRKKGLVINISSEAGNRPHPMALMYSASKVFVDFFSRGLHVEYKTQGITVQCVMPLFVSTEMTFQMKTNIFVKSAAAFASEALNTVGYTERTNGCLSHSLQSYAANLISDDLYYLLLESKSIEEYFKNMNTSYKNKDK</sequence>
<keyword evidence="4" id="KW-0443">Lipid metabolism</keyword>
<keyword evidence="4" id="KW-0752">Steroid biosynthesis</keyword>
<keyword evidence="17" id="KW-1185">Reference proteome</keyword>
<keyword evidence="2" id="KW-0812">Transmembrane</keyword>
<evidence type="ECO:0000256" key="15">
    <source>
        <dbReference type="RuleBase" id="RU000363"/>
    </source>
</evidence>
<evidence type="ECO:0000256" key="12">
    <source>
        <dbReference type="ARBA" id="ARBA00048022"/>
    </source>
</evidence>
<comment type="similarity">
    <text evidence="15">Belongs to the short-chain dehydrogenases/reductases (SDR) family.</text>
</comment>
<evidence type="ECO:0000256" key="4">
    <source>
        <dbReference type="ARBA" id="ARBA00022955"/>
    </source>
</evidence>
<gene>
    <name evidence="16" type="ORF">GDO81_009874</name>
</gene>
<dbReference type="EC" id="1.1.1.330" evidence="10"/>
<proteinExistence type="inferred from homology"/>
<dbReference type="InterPro" id="IPR036291">
    <property type="entry name" value="NAD(P)-bd_dom_sf"/>
</dbReference>
<evidence type="ECO:0000256" key="13">
    <source>
        <dbReference type="ARBA" id="ARBA00048906"/>
    </source>
</evidence>
<dbReference type="SUPFAM" id="SSF51735">
    <property type="entry name" value="NAD(P)-binding Rossmann-fold domains"/>
    <property type="match status" value="1"/>
</dbReference>
<dbReference type="Pfam" id="PF00106">
    <property type="entry name" value="adh_short"/>
    <property type="match status" value="1"/>
</dbReference>
<evidence type="ECO:0000256" key="11">
    <source>
        <dbReference type="ARBA" id="ARBA00041250"/>
    </source>
</evidence>
<protein>
    <recommendedName>
        <fullName evidence="11">3-ketoacyl-CoA reductase</fullName>
        <ecNumber evidence="10">1.1.1.330</ecNumber>
        <ecNumber evidence="7">1.1.1.62</ecNumber>
    </recommendedName>
</protein>
<keyword evidence="5" id="KW-0472">Membrane</keyword>
<dbReference type="GO" id="GO:0004303">
    <property type="term" value="F:estradiol 17-beta-dehydrogenase [NAD(P)+] activity"/>
    <property type="evidence" value="ECO:0007669"/>
    <property type="project" value="UniProtKB-EC"/>
</dbReference>
<dbReference type="GO" id="GO:0006694">
    <property type="term" value="P:steroid biosynthetic process"/>
    <property type="evidence" value="ECO:0007669"/>
    <property type="project" value="UniProtKB-KW"/>
</dbReference>
<evidence type="ECO:0000313" key="16">
    <source>
        <dbReference type="EMBL" id="KAG8576470.1"/>
    </source>
</evidence>
<evidence type="ECO:0000256" key="6">
    <source>
        <dbReference type="ARBA" id="ARBA00023002"/>
    </source>
</evidence>
<dbReference type="EC" id="1.1.1.62" evidence="7"/>
<organism evidence="16 17">
    <name type="scientific">Engystomops pustulosus</name>
    <name type="common">Tungara frog</name>
    <name type="synonym">Physalaemus pustulosus</name>
    <dbReference type="NCBI Taxonomy" id="76066"/>
    <lineage>
        <taxon>Eukaryota</taxon>
        <taxon>Metazoa</taxon>
        <taxon>Chordata</taxon>
        <taxon>Craniata</taxon>
        <taxon>Vertebrata</taxon>
        <taxon>Euteleostomi</taxon>
        <taxon>Amphibia</taxon>
        <taxon>Batrachia</taxon>
        <taxon>Anura</taxon>
        <taxon>Neobatrachia</taxon>
        <taxon>Hyloidea</taxon>
        <taxon>Leptodactylidae</taxon>
        <taxon>Leiuperinae</taxon>
        <taxon>Engystomops</taxon>
    </lineage>
</organism>
<comment type="catalytic activity">
    <reaction evidence="13">
        <text>17beta-estradiol + NADP(+) = estrone + NADPH + H(+)</text>
        <dbReference type="Rhea" id="RHEA:24616"/>
        <dbReference type="ChEBI" id="CHEBI:15378"/>
        <dbReference type="ChEBI" id="CHEBI:16469"/>
        <dbReference type="ChEBI" id="CHEBI:17263"/>
        <dbReference type="ChEBI" id="CHEBI:57783"/>
        <dbReference type="ChEBI" id="CHEBI:58349"/>
        <dbReference type="EC" id="1.1.1.62"/>
    </reaction>
</comment>
<evidence type="ECO:0000256" key="9">
    <source>
        <dbReference type="ARBA" id="ARBA00037929"/>
    </source>
</evidence>
<evidence type="ECO:0000256" key="1">
    <source>
        <dbReference type="ARBA" id="ARBA00004477"/>
    </source>
</evidence>
<dbReference type="GO" id="GO:0141040">
    <property type="term" value="F:very-long-chain 3-oxoacyl-CoA reductase activity"/>
    <property type="evidence" value="ECO:0007669"/>
    <property type="project" value="UniProtKB-EC"/>
</dbReference>
<dbReference type="InterPro" id="IPR002347">
    <property type="entry name" value="SDR_fam"/>
</dbReference>
<dbReference type="InterPro" id="IPR051019">
    <property type="entry name" value="VLCFA-Steroid_DH"/>
</dbReference>
<comment type="catalytic activity">
    <reaction evidence="12">
        <text>17beta-estradiol + NAD(+) = estrone + NADH + H(+)</text>
        <dbReference type="Rhea" id="RHEA:24612"/>
        <dbReference type="ChEBI" id="CHEBI:15378"/>
        <dbReference type="ChEBI" id="CHEBI:16469"/>
        <dbReference type="ChEBI" id="CHEBI:17263"/>
        <dbReference type="ChEBI" id="CHEBI:57540"/>
        <dbReference type="ChEBI" id="CHEBI:57945"/>
        <dbReference type="EC" id="1.1.1.62"/>
    </reaction>
</comment>
<dbReference type="PRINTS" id="PR00081">
    <property type="entry name" value="GDHRDH"/>
</dbReference>
<dbReference type="EMBL" id="WNYA01000004">
    <property type="protein sequence ID" value="KAG8576470.1"/>
    <property type="molecule type" value="Genomic_DNA"/>
</dbReference>
<evidence type="ECO:0000313" key="17">
    <source>
        <dbReference type="Proteomes" id="UP000824782"/>
    </source>
</evidence>
<evidence type="ECO:0000256" key="8">
    <source>
        <dbReference type="ARBA" id="ARBA00037337"/>
    </source>
</evidence>
<evidence type="ECO:0000256" key="3">
    <source>
        <dbReference type="ARBA" id="ARBA00022857"/>
    </source>
</evidence>
<dbReference type="Proteomes" id="UP000824782">
    <property type="component" value="Unassembled WGS sequence"/>
</dbReference>
<dbReference type="PROSITE" id="PS00061">
    <property type="entry name" value="ADH_SHORT"/>
    <property type="match status" value="1"/>
</dbReference>